<comment type="subcellular location">
    <subcellularLocation>
        <location evidence="1">Nucleus</location>
    </subcellularLocation>
</comment>
<dbReference type="GO" id="GO:0005634">
    <property type="term" value="C:nucleus"/>
    <property type="evidence" value="ECO:0007669"/>
    <property type="project" value="UniProtKB-SubCell"/>
</dbReference>
<keyword evidence="6" id="KW-0539">Nucleus</keyword>
<gene>
    <name evidence="9" type="ORF">C1645_735430</name>
</gene>
<comment type="similarity">
    <text evidence="2">Belongs to the SAP30 family.</text>
</comment>
<comment type="caution">
    <text evidence="9">The sequence shown here is derived from an EMBL/GenBank/DDBJ whole genome shotgun (WGS) entry which is preliminary data.</text>
</comment>
<feature type="region of interest" description="Disordered" evidence="7">
    <location>
        <begin position="1"/>
        <end position="81"/>
    </location>
</feature>
<protein>
    <submittedName>
        <fullName evidence="9">Sin3 binding region of histone deacetylase complex subunit SAP30-domain-containing protein</fullName>
    </submittedName>
</protein>
<evidence type="ECO:0000256" key="7">
    <source>
        <dbReference type="SAM" id="MobiDB-lite"/>
    </source>
</evidence>
<proteinExistence type="inferred from homology"/>
<name>A0A397TF25_9GLOM</name>
<keyword evidence="4" id="KW-0805">Transcription regulation</keyword>
<keyword evidence="10" id="KW-1185">Reference proteome</keyword>
<feature type="compositionally biased region" description="Low complexity" evidence="7">
    <location>
        <begin position="1"/>
        <end position="24"/>
    </location>
</feature>
<sequence length="156" mass="16384">MASSKAKSSTTGTPSHHSSTSTSTSGGGGNHGSGTGGNSGGGGSRGGEGSSTVTSSSKHHNSSSITGESHTKRLNKGKDIVGKEIPTLDFNTLDISVLRRYKRIHKLKVKDYATKEELVTAVSRHYTSQPVKEVDVIAAFVYTVHNKDHVLKLPIP</sequence>
<evidence type="ECO:0000256" key="2">
    <source>
        <dbReference type="ARBA" id="ARBA00006283"/>
    </source>
</evidence>
<dbReference type="STRING" id="658196.A0A397TF25"/>
<keyword evidence="3" id="KW-0678">Repressor</keyword>
<dbReference type="AlphaFoldDB" id="A0A397TF25"/>
<dbReference type="InterPro" id="IPR038291">
    <property type="entry name" value="SAP30_C_sf"/>
</dbReference>
<dbReference type="OrthoDB" id="510958at2759"/>
<evidence type="ECO:0000259" key="8">
    <source>
        <dbReference type="Pfam" id="PF13867"/>
    </source>
</evidence>
<evidence type="ECO:0000256" key="3">
    <source>
        <dbReference type="ARBA" id="ARBA00022491"/>
    </source>
</evidence>
<evidence type="ECO:0000256" key="6">
    <source>
        <dbReference type="ARBA" id="ARBA00023242"/>
    </source>
</evidence>
<reference evidence="9 10" key="1">
    <citation type="submission" date="2018-06" db="EMBL/GenBank/DDBJ databases">
        <title>Comparative genomics reveals the genomic features of Rhizophagus irregularis, R. cerebriforme, R. diaphanum and Gigaspora rosea, and their symbiotic lifestyle signature.</title>
        <authorList>
            <person name="Morin E."/>
            <person name="San Clemente H."/>
            <person name="Chen E.C.H."/>
            <person name="De La Providencia I."/>
            <person name="Hainaut M."/>
            <person name="Kuo A."/>
            <person name="Kohler A."/>
            <person name="Murat C."/>
            <person name="Tang N."/>
            <person name="Roy S."/>
            <person name="Loubradou J."/>
            <person name="Henrissat B."/>
            <person name="Grigoriev I.V."/>
            <person name="Corradi N."/>
            <person name="Roux C."/>
            <person name="Martin F.M."/>
        </authorList>
    </citation>
    <scope>NUCLEOTIDE SEQUENCE [LARGE SCALE GENOMIC DNA]</scope>
    <source>
        <strain evidence="9 10">DAOM 227022</strain>
    </source>
</reference>
<dbReference type="InterPro" id="IPR025718">
    <property type="entry name" value="SAP30_Sin3-bd"/>
</dbReference>
<feature type="domain" description="Histone deacetylase complex subunit SAP30 Sin3 binding" evidence="8">
    <location>
        <begin position="93"/>
        <end position="144"/>
    </location>
</feature>
<evidence type="ECO:0000313" key="9">
    <source>
        <dbReference type="EMBL" id="RIA93571.1"/>
    </source>
</evidence>
<evidence type="ECO:0000256" key="1">
    <source>
        <dbReference type="ARBA" id="ARBA00004123"/>
    </source>
</evidence>
<accession>A0A397TF25</accession>
<feature type="compositionally biased region" description="Gly residues" evidence="7">
    <location>
        <begin position="25"/>
        <end position="49"/>
    </location>
</feature>
<dbReference type="Pfam" id="PF13867">
    <property type="entry name" value="SAP30_Sin3_bdg"/>
    <property type="match status" value="1"/>
</dbReference>
<dbReference type="Gene3D" id="6.10.160.20">
    <property type="match status" value="1"/>
</dbReference>
<organism evidence="9 10">
    <name type="scientific">Glomus cerebriforme</name>
    <dbReference type="NCBI Taxonomy" id="658196"/>
    <lineage>
        <taxon>Eukaryota</taxon>
        <taxon>Fungi</taxon>
        <taxon>Fungi incertae sedis</taxon>
        <taxon>Mucoromycota</taxon>
        <taxon>Glomeromycotina</taxon>
        <taxon>Glomeromycetes</taxon>
        <taxon>Glomerales</taxon>
        <taxon>Glomeraceae</taxon>
        <taxon>Glomus</taxon>
    </lineage>
</organism>
<evidence type="ECO:0000256" key="4">
    <source>
        <dbReference type="ARBA" id="ARBA00023015"/>
    </source>
</evidence>
<dbReference type="Proteomes" id="UP000265703">
    <property type="component" value="Unassembled WGS sequence"/>
</dbReference>
<feature type="compositionally biased region" description="Low complexity" evidence="7">
    <location>
        <begin position="50"/>
        <end position="67"/>
    </location>
</feature>
<dbReference type="EMBL" id="QKYT01000101">
    <property type="protein sequence ID" value="RIA93571.1"/>
    <property type="molecule type" value="Genomic_DNA"/>
</dbReference>
<dbReference type="PANTHER" id="PTHR13286">
    <property type="entry name" value="SAP30"/>
    <property type="match status" value="1"/>
</dbReference>
<dbReference type="InterPro" id="IPR024145">
    <property type="entry name" value="His_deAcase_SAP30/SAP30L"/>
</dbReference>
<keyword evidence="5" id="KW-0804">Transcription</keyword>
<evidence type="ECO:0000256" key="5">
    <source>
        <dbReference type="ARBA" id="ARBA00023163"/>
    </source>
</evidence>
<evidence type="ECO:0000313" key="10">
    <source>
        <dbReference type="Proteomes" id="UP000265703"/>
    </source>
</evidence>